<keyword evidence="2" id="KW-0418">Kinase</keyword>
<reference evidence="2" key="1">
    <citation type="submission" date="2020-02" db="EMBL/GenBank/DDBJ databases">
        <authorList>
            <person name="Meier V. D."/>
        </authorList>
    </citation>
    <scope>NUCLEOTIDE SEQUENCE</scope>
    <source>
        <strain evidence="2">AVDCRST_MAG30</strain>
    </source>
</reference>
<feature type="compositionally biased region" description="Basic residues" evidence="1">
    <location>
        <begin position="112"/>
        <end position="124"/>
    </location>
</feature>
<keyword evidence="2" id="KW-0808">Transferase</keyword>
<feature type="region of interest" description="Disordered" evidence="1">
    <location>
        <begin position="1"/>
        <end position="222"/>
    </location>
</feature>
<feature type="non-terminal residue" evidence="2">
    <location>
        <position position="222"/>
    </location>
</feature>
<protein>
    <submittedName>
        <fullName evidence="2">Adenylate kinase</fullName>
        <ecNumber evidence="2">2.7.4.3</ecNumber>
    </submittedName>
</protein>
<feature type="compositionally biased region" description="Basic and acidic residues" evidence="1">
    <location>
        <begin position="126"/>
        <end position="146"/>
    </location>
</feature>
<name>A0A6J4SU32_9ACTN</name>
<accession>A0A6J4SU32</accession>
<evidence type="ECO:0000256" key="1">
    <source>
        <dbReference type="SAM" id="MobiDB-lite"/>
    </source>
</evidence>
<gene>
    <name evidence="2" type="ORF">AVDCRST_MAG30-2158</name>
</gene>
<sequence>GGAQPHPARTAGRRQGHPGRPVARRLRPPVPRDGGHAARPRQAADRARQAGEGLHGRRRARPRRPDHRHAPREDRQRGRRRLPARRLPAHGAAGRRPRRRDRRPGPAPDRRAAHRGRGRRRGQAHLRAEDGRERPHLPRRVRPAEGRRRRRRDRHGAHPPRRRQARDGPQAPGDLPPPDRAADRVLRAARPPAPLRRLAPRARGPRSHPRHADHAAPARRLV</sequence>
<feature type="compositionally biased region" description="Basic residues" evidence="1">
    <location>
        <begin position="56"/>
        <end position="70"/>
    </location>
</feature>
<feature type="compositionally biased region" description="Basic residues" evidence="1">
    <location>
        <begin position="11"/>
        <end position="27"/>
    </location>
</feature>
<feature type="non-terminal residue" evidence="2">
    <location>
        <position position="1"/>
    </location>
</feature>
<feature type="compositionally biased region" description="Basic residues" evidence="1">
    <location>
        <begin position="77"/>
        <end position="102"/>
    </location>
</feature>
<feature type="compositionally biased region" description="Basic residues" evidence="1">
    <location>
        <begin position="198"/>
        <end position="209"/>
    </location>
</feature>
<dbReference type="EC" id="2.7.4.3" evidence="2"/>
<evidence type="ECO:0000313" key="2">
    <source>
        <dbReference type="EMBL" id="CAA9505163.1"/>
    </source>
</evidence>
<feature type="compositionally biased region" description="Basic residues" evidence="1">
    <location>
        <begin position="147"/>
        <end position="164"/>
    </location>
</feature>
<proteinExistence type="predicted"/>
<organism evidence="2">
    <name type="scientific">uncultured Solirubrobacteraceae bacterium</name>
    <dbReference type="NCBI Taxonomy" id="1162706"/>
    <lineage>
        <taxon>Bacteria</taxon>
        <taxon>Bacillati</taxon>
        <taxon>Actinomycetota</taxon>
        <taxon>Thermoleophilia</taxon>
        <taxon>Solirubrobacterales</taxon>
        <taxon>Solirubrobacteraceae</taxon>
        <taxon>environmental samples</taxon>
    </lineage>
</organism>
<dbReference type="AlphaFoldDB" id="A0A6J4SU32"/>
<dbReference type="EMBL" id="CADCVS010000283">
    <property type="protein sequence ID" value="CAA9505163.1"/>
    <property type="molecule type" value="Genomic_DNA"/>
</dbReference>
<dbReference type="GO" id="GO:0004017">
    <property type="term" value="F:AMP kinase activity"/>
    <property type="evidence" value="ECO:0007669"/>
    <property type="project" value="UniProtKB-EC"/>
</dbReference>